<feature type="compositionally biased region" description="Polar residues" evidence="1">
    <location>
        <begin position="368"/>
        <end position="382"/>
    </location>
</feature>
<keyword evidence="3" id="KW-1185">Reference proteome</keyword>
<feature type="compositionally biased region" description="Polar residues" evidence="1">
    <location>
        <begin position="75"/>
        <end position="86"/>
    </location>
</feature>
<feature type="compositionally biased region" description="Low complexity" evidence="1">
    <location>
        <begin position="490"/>
        <end position="500"/>
    </location>
</feature>
<reference evidence="2" key="1">
    <citation type="journal article" date="2023" name="Mol. Phylogenet. Evol.">
        <title>Genome-scale phylogeny and comparative genomics of the fungal order Sordariales.</title>
        <authorList>
            <person name="Hensen N."/>
            <person name="Bonometti L."/>
            <person name="Westerberg I."/>
            <person name="Brannstrom I.O."/>
            <person name="Guillou S."/>
            <person name="Cros-Aarteil S."/>
            <person name="Calhoun S."/>
            <person name="Haridas S."/>
            <person name="Kuo A."/>
            <person name="Mondo S."/>
            <person name="Pangilinan J."/>
            <person name="Riley R."/>
            <person name="LaButti K."/>
            <person name="Andreopoulos B."/>
            <person name="Lipzen A."/>
            <person name="Chen C."/>
            <person name="Yan M."/>
            <person name="Daum C."/>
            <person name="Ng V."/>
            <person name="Clum A."/>
            <person name="Steindorff A."/>
            <person name="Ohm R.A."/>
            <person name="Martin F."/>
            <person name="Silar P."/>
            <person name="Natvig D.O."/>
            <person name="Lalanne C."/>
            <person name="Gautier V."/>
            <person name="Ament-Velasquez S.L."/>
            <person name="Kruys A."/>
            <person name="Hutchinson M.I."/>
            <person name="Powell A.J."/>
            <person name="Barry K."/>
            <person name="Miller A.N."/>
            <person name="Grigoriev I.V."/>
            <person name="Debuchy R."/>
            <person name="Gladieux P."/>
            <person name="Hiltunen Thoren M."/>
            <person name="Johannesson H."/>
        </authorList>
    </citation>
    <scope>NUCLEOTIDE SEQUENCE</scope>
    <source>
        <strain evidence="2">PSN293</strain>
    </source>
</reference>
<organism evidence="2 3">
    <name type="scientific">Rhypophila decipiens</name>
    <dbReference type="NCBI Taxonomy" id="261697"/>
    <lineage>
        <taxon>Eukaryota</taxon>
        <taxon>Fungi</taxon>
        <taxon>Dikarya</taxon>
        <taxon>Ascomycota</taxon>
        <taxon>Pezizomycotina</taxon>
        <taxon>Sordariomycetes</taxon>
        <taxon>Sordariomycetidae</taxon>
        <taxon>Sordariales</taxon>
        <taxon>Naviculisporaceae</taxon>
        <taxon>Rhypophila</taxon>
    </lineage>
</organism>
<dbReference type="AlphaFoldDB" id="A0AAN6XX31"/>
<feature type="compositionally biased region" description="Pro residues" evidence="1">
    <location>
        <begin position="510"/>
        <end position="524"/>
    </location>
</feature>
<feature type="compositionally biased region" description="Basic and acidic residues" evidence="1">
    <location>
        <begin position="533"/>
        <end position="550"/>
    </location>
</feature>
<feature type="compositionally biased region" description="Polar residues" evidence="1">
    <location>
        <begin position="1"/>
        <end position="10"/>
    </location>
</feature>
<protein>
    <submittedName>
        <fullName evidence="2">Uncharacterized protein</fullName>
    </submittedName>
</protein>
<feature type="compositionally biased region" description="Low complexity" evidence="1">
    <location>
        <begin position="194"/>
        <end position="206"/>
    </location>
</feature>
<dbReference type="Proteomes" id="UP001301769">
    <property type="component" value="Unassembled WGS sequence"/>
</dbReference>
<feature type="compositionally biased region" description="Basic and acidic residues" evidence="1">
    <location>
        <begin position="572"/>
        <end position="590"/>
    </location>
</feature>
<feature type="compositionally biased region" description="Polar residues" evidence="1">
    <location>
        <begin position="106"/>
        <end position="117"/>
    </location>
</feature>
<proteinExistence type="predicted"/>
<evidence type="ECO:0000313" key="2">
    <source>
        <dbReference type="EMBL" id="KAK4208518.1"/>
    </source>
</evidence>
<gene>
    <name evidence="2" type="ORF">QBC37DRAFT_70489</name>
</gene>
<feature type="compositionally biased region" description="Polar residues" evidence="1">
    <location>
        <begin position="30"/>
        <end position="49"/>
    </location>
</feature>
<comment type="caution">
    <text evidence="2">The sequence shown here is derived from an EMBL/GenBank/DDBJ whole genome shotgun (WGS) entry which is preliminary data.</text>
</comment>
<reference evidence="2" key="2">
    <citation type="submission" date="2023-05" db="EMBL/GenBank/DDBJ databases">
        <authorList>
            <consortium name="Lawrence Berkeley National Laboratory"/>
            <person name="Steindorff A."/>
            <person name="Hensen N."/>
            <person name="Bonometti L."/>
            <person name="Westerberg I."/>
            <person name="Brannstrom I.O."/>
            <person name="Guillou S."/>
            <person name="Cros-Aarteil S."/>
            <person name="Calhoun S."/>
            <person name="Haridas S."/>
            <person name="Kuo A."/>
            <person name="Mondo S."/>
            <person name="Pangilinan J."/>
            <person name="Riley R."/>
            <person name="Labutti K."/>
            <person name="Andreopoulos B."/>
            <person name="Lipzen A."/>
            <person name="Chen C."/>
            <person name="Yanf M."/>
            <person name="Daum C."/>
            <person name="Ng V."/>
            <person name="Clum A."/>
            <person name="Ohm R."/>
            <person name="Martin F."/>
            <person name="Silar P."/>
            <person name="Natvig D."/>
            <person name="Lalanne C."/>
            <person name="Gautier V."/>
            <person name="Ament-Velasquez S.L."/>
            <person name="Kruys A."/>
            <person name="Hutchinson M.I."/>
            <person name="Powell A.J."/>
            <person name="Barry K."/>
            <person name="Miller A.N."/>
            <person name="Grigoriev I.V."/>
            <person name="Debuchy R."/>
            <person name="Gladieux P."/>
            <person name="Thoren M.H."/>
            <person name="Johannesson H."/>
        </authorList>
    </citation>
    <scope>NUCLEOTIDE SEQUENCE</scope>
    <source>
        <strain evidence="2">PSN293</strain>
    </source>
</reference>
<feature type="region of interest" description="Disordered" evidence="1">
    <location>
        <begin position="368"/>
        <end position="429"/>
    </location>
</feature>
<dbReference type="EMBL" id="MU858240">
    <property type="protein sequence ID" value="KAK4208518.1"/>
    <property type="molecule type" value="Genomic_DNA"/>
</dbReference>
<feature type="region of interest" description="Disordered" evidence="1">
    <location>
        <begin position="133"/>
        <end position="226"/>
    </location>
</feature>
<feature type="compositionally biased region" description="Polar residues" evidence="1">
    <location>
        <begin position="392"/>
        <end position="413"/>
    </location>
</feature>
<evidence type="ECO:0000256" key="1">
    <source>
        <dbReference type="SAM" id="MobiDB-lite"/>
    </source>
</evidence>
<sequence>MDVQSTTQAANPVDSKPTPIQPANPVDSKCTPTSMMDVQPTTQAANPVNSKSTPTPAPTGPSASPKPPSAPAGRSMSTALSVSSTPHSDRVRPLSKSATPDHRQHNVSGIFSFNGSPNTMPAANAGVGVGRPMGALAFRPNPNMPPNGPRNIPRGPTKQSPTRPGQGVGPGLPPAPRGPGQGVGRALQAPNRPSQGGSSGVAQAAARPGQGADPRPFSGRTVNGTRFNVNGNRVDIGGGTVNRLSMDANGIDIDGTRFNINGNRIKVVDAQRHDALYSGLTPTAVLSRECQRRHFNPEWKVYSTEGARFGCDVRVGNTWIRGKTTWQDTIAAKYAMAREALPVVKRMPVINSWAGLPMTFSGNQSDSVIKQEQGAGNNSRSAPQAIKREDNVSNNTNRPQISVKQQPGQSLYTPPTRREKNGNQGTKATMLNNISVGGSLMTHLQHSLGVSIPSNSNPEVTKAFLEGVALGSRLGASLDGVTRGRRGNSRSRSPAAAGSRRGADRYRVRSPPPNARPRSTPPPVYADYPGRPNSDHYRPTDSAIPRERPRAAVPQPPTRPALVGNTGIDSESWGHDGYYRMNRIKSERQD</sequence>
<evidence type="ECO:0000313" key="3">
    <source>
        <dbReference type="Proteomes" id="UP001301769"/>
    </source>
</evidence>
<accession>A0AAN6XX31</accession>
<feature type="region of interest" description="Disordered" evidence="1">
    <location>
        <begin position="1"/>
        <end position="117"/>
    </location>
</feature>
<feature type="region of interest" description="Disordered" evidence="1">
    <location>
        <begin position="478"/>
        <end position="590"/>
    </location>
</feature>
<name>A0AAN6XX31_9PEZI</name>
<feature type="compositionally biased region" description="Pro residues" evidence="1">
    <location>
        <begin position="55"/>
        <end position="70"/>
    </location>
</feature>